<reference evidence="2 3" key="1">
    <citation type="submission" date="2016-03" db="EMBL/GenBank/DDBJ databases">
        <title>Comparative genomics of Pseudogymnoascus destructans, the fungus causing white-nose syndrome of bats.</title>
        <authorList>
            <person name="Palmer J.M."/>
            <person name="Drees K.P."/>
            <person name="Foster J.T."/>
            <person name="Lindner D.L."/>
        </authorList>
    </citation>
    <scope>NUCLEOTIDE SEQUENCE [LARGE SCALE GENOMIC DNA]</scope>
    <source>
        <strain evidence="2 3">UAMH 10579</strain>
    </source>
</reference>
<organism evidence="2 3">
    <name type="scientific">Pseudogymnoascus verrucosus</name>
    <dbReference type="NCBI Taxonomy" id="342668"/>
    <lineage>
        <taxon>Eukaryota</taxon>
        <taxon>Fungi</taxon>
        <taxon>Dikarya</taxon>
        <taxon>Ascomycota</taxon>
        <taxon>Pezizomycotina</taxon>
        <taxon>Leotiomycetes</taxon>
        <taxon>Thelebolales</taxon>
        <taxon>Thelebolaceae</taxon>
        <taxon>Pseudogymnoascus</taxon>
    </lineage>
</organism>
<keyword evidence="3" id="KW-1185">Reference proteome</keyword>
<gene>
    <name evidence="2" type="ORF">VE01_09106</name>
</gene>
<dbReference type="PANTHER" id="PTHR47843:SF5">
    <property type="entry name" value="BTB_POZ DOMAIN PROTEIN"/>
    <property type="match status" value="1"/>
</dbReference>
<dbReference type="AlphaFoldDB" id="A0A1B8GAI3"/>
<evidence type="ECO:0000313" key="2">
    <source>
        <dbReference type="EMBL" id="OBT92831.2"/>
    </source>
</evidence>
<dbReference type="EMBL" id="KV460261">
    <property type="protein sequence ID" value="OBT92831.2"/>
    <property type="molecule type" value="Genomic_DNA"/>
</dbReference>
<dbReference type="PANTHER" id="PTHR47843">
    <property type="entry name" value="BTB DOMAIN-CONTAINING PROTEIN-RELATED"/>
    <property type="match status" value="1"/>
</dbReference>
<sequence>MERKEASVSPELEAHTTPYESPIIVLSVGPKDDNPVLFHVHKEKLTHIPFFKAAFRENAFAEGHQGEVNFEDGDPILFRRVVEFIYEGDYFPRQKLLPEASLSFEVPLRVKGIALDSKEEDYVPSLAVEMASGTYLATAETHQLFMMVSKLLCVADRYLIEDLVEMSFRKLKSFPIGTKELIALAEHIVRSIPETRFDIHKFLADQVYLHLPRLRNSPEFRSLLESETSNLGQGLIGLTMNTLLSGQGRYFEEVLKTNTKVVICITDVTVDECIEKYGSDDNFPVKFGAAVAGQVLISDGTVDSRNMMCAEYVLDGPTLAFPASSFKLLAEASFTAR</sequence>
<dbReference type="Gene3D" id="3.30.710.10">
    <property type="entry name" value="Potassium Channel Kv1.1, Chain A"/>
    <property type="match status" value="1"/>
</dbReference>
<feature type="domain" description="BTB" evidence="1">
    <location>
        <begin position="24"/>
        <end position="94"/>
    </location>
</feature>
<evidence type="ECO:0000259" key="1">
    <source>
        <dbReference type="PROSITE" id="PS50097"/>
    </source>
</evidence>
<dbReference type="GeneID" id="28842492"/>
<proteinExistence type="predicted"/>
<dbReference type="InterPro" id="IPR000210">
    <property type="entry name" value="BTB/POZ_dom"/>
</dbReference>
<accession>A0A1B8GAI3</accession>
<dbReference type="STRING" id="342668.A0A1B8GAI3"/>
<dbReference type="SUPFAM" id="SSF54695">
    <property type="entry name" value="POZ domain"/>
    <property type="match status" value="1"/>
</dbReference>
<dbReference type="Proteomes" id="UP000091956">
    <property type="component" value="Unassembled WGS sequence"/>
</dbReference>
<dbReference type="InterPro" id="IPR011333">
    <property type="entry name" value="SKP1/BTB/POZ_sf"/>
</dbReference>
<evidence type="ECO:0000313" key="3">
    <source>
        <dbReference type="Proteomes" id="UP000091956"/>
    </source>
</evidence>
<name>A0A1B8GAI3_9PEZI</name>
<reference evidence="3" key="2">
    <citation type="journal article" date="2018" name="Nat. Commun.">
        <title>Extreme sensitivity to ultraviolet light in the fungal pathogen causing white-nose syndrome of bats.</title>
        <authorList>
            <person name="Palmer J.M."/>
            <person name="Drees K.P."/>
            <person name="Foster J.T."/>
            <person name="Lindner D.L."/>
        </authorList>
    </citation>
    <scope>NUCLEOTIDE SEQUENCE [LARGE SCALE GENOMIC DNA]</scope>
    <source>
        <strain evidence="3">UAMH 10579</strain>
    </source>
</reference>
<dbReference type="RefSeq" id="XP_059319351.1">
    <property type="nucleotide sequence ID" value="XM_059464035.1"/>
</dbReference>
<dbReference type="PROSITE" id="PS50097">
    <property type="entry name" value="BTB"/>
    <property type="match status" value="1"/>
</dbReference>
<protein>
    <recommendedName>
        <fullName evidence="1">BTB domain-containing protein</fullName>
    </recommendedName>
</protein>